<dbReference type="GO" id="GO:0005737">
    <property type="term" value="C:cytoplasm"/>
    <property type="evidence" value="ECO:0007669"/>
    <property type="project" value="TreeGrafter"/>
</dbReference>
<reference evidence="2 3" key="1">
    <citation type="submission" date="2019-12" db="EMBL/GenBank/DDBJ databases">
        <title>Nitratireductor arenosus sp. nov., Isolated from sea sand, Jeju island, South Korea.</title>
        <authorList>
            <person name="Kim W."/>
        </authorList>
    </citation>
    <scope>NUCLEOTIDE SEQUENCE [LARGE SCALE GENOMIC DNA]</scope>
    <source>
        <strain evidence="2 3">CAU 1489</strain>
    </source>
</reference>
<dbReference type="Gene3D" id="3.60.15.10">
    <property type="entry name" value="Ribonuclease Z/Hydroxyacylglutathione hydrolase-like"/>
    <property type="match status" value="1"/>
</dbReference>
<name>A0A844QGR7_9HYPH</name>
<evidence type="ECO:0000313" key="3">
    <source>
        <dbReference type="Proteomes" id="UP000463224"/>
    </source>
</evidence>
<accession>A0A844QGR7</accession>
<dbReference type="EMBL" id="WPHG01000002">
    <property type="protein sequence ID" value="MVA97171.1"/>
    <property type="molecule type" value="Genomic_DNA"/>
</dbReference>
<dbReference type="PANTHER" id="PTHR15032:SF36">
    <property type="entry name" value="METALLO-BETA-LACTAMASE DOMAIN-CONTAINING PROTEIN"/>
    <property type="match status" value="1"/>
</dbReference>
<dbReference type="InterPro" id="IPR001279">
    <property type="entry name" value="Metallo-B-lactamas"/>
</dbReference>
<organism evidence="2 3">
    <name type="scientific">Nitratireductor arenosus</name>
    <dbReference type="NCBI Taxonomy" id="2682096"/>
    <lineage>
        <taxon>Bacteria</taxon>
        <taxon>Pseudomonadati</taxon>
        <taxon>Pseudomonadota</taxon>
        <taxon>Alphaproteobacteria</taxon>
        <taxon>Hyphomicrobiales</taxon>
        <taxon>Phyllobacteriaceae</taxon>
        <taxon>Nitratireductor</taxon>
    </lineage>
</organism>
<dbReference type="SUPFAM" id="SSF56281">
    <property type="entry name" value="Metallo-hydrolase/oxidoreductase"/>
    <property type="match status" value="1"/>
</dbReference>
<gene>
    <name evidence="2" type="ORF">GN330_07910</name>
</gene>
<evidence type="ECO:0000259" key="1">
    <source>
        <dbReference type="SMART" id="SM00849"/>
    </source>
</evidence>
<dbReference type="PANTHER" id="PTHR15032">
    <property type="entry name" value="N-ACYL-PHOSPHATIDYLETHANOLAMINE-HYDROLYZING PHOSPHOLIPASE D"/>
    <property type="match status" value="1"/>
</dbReference>
<evidence type="ECO:0000313" key="2">
    <source>
        <dbReference type="EMBL" id="MVA97171.1"/>
    </source>
</evidence>
<keyword evidence="2" id="KW-0378">Hydrolase</keyword>
<comment type="caution">
    <text evidence="2">The sequence shown here is derived from an EMBL/GenBank/DDBJ whole genome shotgun (WGS) entry which is preliminary data.</text>
</comment>
<dbReference type="Proteomes" id="UP000463224">
    <property type="component" value="Unassembled WGS sequence"/>
</dbReference>
<dbReference type="InterPro" id="IPR036866">
    <property type="entry name" value="RibonucZ/Hydroxyglut_hydro"/>
</dbReference>
<protein>
    <submittedName>
        <fullName evidence="2">MBL fold metallo-hydrolase</fullName>
    </submittedName>
</protein>
<keyword evidence="3" id="KW-1185">Reference proteome</keyword>
<dbReference type="AlphaFoldDB" id="A0A844QGR7"/>
<dbReference type="Pfam" id="PF12706">
    <property type="entry name" value="Lactamase_B_2"/>
    <property type="match status" value="1"/>
</dbReference>
<sequence>MLAACAGPGRNAIGEARFYANPDRPAPAPQIAGWTEHLMKMALKLFPHKDALPAGHWLASPEAETQFENGRGAALALTWFGHSTFLIRIGGHTVLTDPVLGNHVGPGRLHLHRLPPLRPDPGLIRRLDAIVISHADYDHLDIASLERLAGRFPDARVFVPEGTAFLVRRTGFVHVQEMRWYETAQIDGLSITAVPAIHGVRRPPFAIDSMHWAGFVIGDGLNTVYFAGDTAKDTMIFAGMRERLGPVDVALVPAGAWSPHHFQRPYHVDPDEAAALARTLGARLAIGMHWGTFALSEDPPAEQRRRFLAASTPQTRTTVFRIGETRVLEQ</sequence>
<feature type="domain" description="Metallo-beta-lactamase" evidence="1">
    <location>
        <begin position="81"/>
        <end position="283"/>
    </location>
</feature>
<dbReference type="GO" id="GO:0016787">
    <property type="term" value="F:hydrolase activity"/>
    <property type="evidence" value="ECO:0007669"/>
    <property type="project" value="UniProtKB-KW"/>
</dbReference>
<dbReference type="SMART" id="SM00849">
    <property type="entry name" value="Lactamase_B"/>
    <property type="match status" value="1"/>
</dbReference>
<proteinExistence type="predicted"/>
<dbReference type="RefSeq" id="WP_156712156.1">
    <property type="nucleotide sequence ID" value="NZ_WPHG01000002.1"/>
</dbReference>